<dbReference type="InterPro" id="IPR036890">
    <property type="entry name" value="HATPase_C_sf"/>
</dbReference>
<evidence type="ECO:0000256" key="3">
    <source>
        <dbReference type="ARBA" id="ARBA00022553"/>
    </source>
</evidence>
<dbReference type="EMBL" id="KB454500">
    <property type="protein sequence ID" value="EME30374.1"/>
    <property type="molecule type" value="Genomic_DNA"/>
</dbReference>
<name>M2Y3I9_GALSU</name>
<dbReference type="GO" id="GO:0005524">
    <property type="term" value="F:ATP binding"/>
    <property type="evidence" value="ECO:0007669"/>
    <property type="project" value="UniProtKB-UniRule"/>
</dbReference>
<keyword evidence="12" id="KW-0670">Pyruvate</keyword>
<evidence type="ECO:0000256" key="7">
    <source>
        <dbReference type="ARBA" id="ARBA00022840"/>
    </source>
</evidence>
<evidence type="ECO:0000256" key="8">
    <source>
        <dbReference type="ARBA" id="ARBA00022946"/>
    </source>
</evidence>
<dbReference type="KEGG" id="gsl:Gasu_22810"/>
<dbReference type="Gramene" id="EME30374">
    <property type="protein sequence ID" value="EME30374"/>
    <property type="gene ID" value="Gasu_22810"/>
</dbReference>
<dbReference type="Pfam" id="PF10436">
    <property type="entry name" value="BCDHK_Adom3"/>
    <property type="match status" value="1"/>
</dbReference>
<comment type="similarity">
    <text evidence="2 10">Belongs to the PDK/BCKDK protein kinase family.</text>
</comment>
<sequence length="400" mass="45775">MWSTRSSWKYIQWLSYRSLSYGTTDYLTVHDNAVARYAKKEPKKHTINQLIQFGKQLNEQKLIQSARFVHQELPVRLAHRIIDLRSLPYYVVCGPIKRIYDVYVEAFESVRNFRKIQDLQDEKEFTVLLKHLVDESANVVELLAHGLRLALLRASQREHLDLDSFVDQMLISRIGRRMIAEQHVMLHESRPGFVGVINTHCSPQQCLDIAYQECSRICFRQYGVQVPVQIRGSVSTIPYIPYHLHYILLELLKNSMRAVVERHLSQNHHKNGLLLSKDNMPPIEVLLTEGPKQVTIRISDQGGGIALDILSSIFRYGFSTVNRLREEEQGGGNLGGEWDRLVQRQSVDGPMAGLGFGLPLSKLYAQYFGGNLQLVSMDGYGTDVYVHLDRTGDVLEGVEI</sequence>
<comment type="subcellular location">
    <subcellularLocation>
        <location evidence="1 10">Mitochondrion matrix</location>
    </subcellularLocation>
</comment>
<evidence type="ECO:0000256" key="9">
    <source>
        <dbReference type="ARBA" id="ARBA00023128"/>
    </source>
</evidence>
<evidence type="ECO:0000259" key="11">
    <source>
        <dbReference type="PROSITE" id="PS50109"/>
    </source>
</evidence>
<dbReference type="InterPro" id="IPR036784">
    <property type="entry name" value="AK/P_DHK_N_sf"/>
</dbReference>
<protein>
    <recommendedName>
        <fullName evidence="10">Protein-serine/threonine kinase</fullName>
        <ecNumber evidence="10">2.7.11.-</ecNumber>
    </recommendedName>
</protein>
<keyword evidence="8" id="KW-0809">Transit peptide</keyword>
<dbReference type="RefSeq" id="XP_005706894.1">
    <property type="nucleotide sequence ID" value="XM_005706837.1"/>
</dbReference>
<dbReference type="PRINTS" id="PR00344">
    <property type="entry name" value="BCTRLSENSOR"/>
</dbReference>
<dbReference type="AlphaFoldDB" id="M2Y3I9"/>
<evidence type="ECO:0000256" key="4">
    <source>
        <dbReference type="ARBA" id="ARBA00022679"/>
    </source>
</evidence>
<dbReference type="PANTHER" id="PTHR11947">
    <property type="entry name" value="PYRUVATE DEHYDROGENASE KINASE"/>
    <property type="match status" value="1"/>
</dbReference>
<dbReference type="STRING" id="130081.M2Y3I9"/>
<evidence type="ECO:0000256" key="10">
    <source>
        <dbReference type="RuleBase" id="RU366032"/>
    </source>
</evidence>
<dbReference type="PROSITE" id="PS50109">
    <property type="entry name" value="HIS_KIN"/>
    <property type="match status" value="1"/>
</dbReference>
<dbReference type="Pfam" id="PF02518">
    <property type="entry name" value="HATPase_c"/>
    <property type="match status" value="1"/>
</dbReference>
<dbReference type="Proteomes" id="UP000030680">
    <property type="component" value="Unassembled WGS sequence"/>
</dbReference>
<evidence type="ECO:0000256" key="6">
    <source>
        <dbReference type="ARBA" id="ARBA00022777"/>
    </source>
</evidence>
<keyword evidence="5 10" id="KW-0547">Nucleotide-binding</keyword>
<keyword evidence="3" id="KW-0597">Phosphoprotein</keyword>
<evidence type="ECO:0000256" key="5">
    <source>
        <dbReference type="ARBA" id="ARBA00022741"/>
    </source>
</evidence>
<dbReference type="GO" id="GO:0004740">
    <property type="term" value="F:pyruvate dehydrogenase (acetyl-transferring) kinase activity"/>
    <property type="evidence" value="ECO:0007669"/>
    <property type="project" value="TreeGrafter"/>
</dbReference>
<dbReference type="OMA" id="WSYPPSA"/>
<dbReference type="InterPro" id="IPR005467">
    <property type="entry name" value="His_kinase_dom"/>
</dbReference>
<evidence type="ECO:0000256" key="2">
    <source>
        <dbReference type="ARBA" id="ARBA00006155"/>
    </source>
</evidence>
<dbReference type="OrthoDB" id="407390at2759"/>
<evidence type="ECO:0000313" key="12">
    <source>
        <dbReference type="EMBL" id="EME30374.1"/>
    </source>
</evidence>
<evidence type="ECO:0000313" key="13">
    <source>
        <dbReference type="Proteomes" id="UP000030680"/>
    </source>
</evidence>
<dbReference type="GO" id="GO:0005759">
    <property type="term" value="C:mitochondrial matrix"/>
    <property type="evidence" value="ECO:0007669"/>
    <property type="project" value="UniProtKB-SubCell"/>
</dbReference>
<keyword evidence="4 10" id="KW-0808">Transferase</keyword>
<dbReference type="GeneID" id="17089107"/>
<keyword evidence="13" id="KW-1185">Reference proteome</keyword>
<organism evidence="12 13">
    <name type="scientific">Galdieria sulphuraria</name>
    <name type="common">Red alga</name>
    <dbReference type="NCBI Taxonomy" id="130081"/>
    <lineage>
        <taxon>Eukaryota</taxon>
        <taxon>Rhodophyta</taxon>
        <taxon>Bangiophyceae</taxon>
        <taxon>Galdieriales</taxon>
        <taxon>Galdieriaceae</taxon>
        <taxon>Galdieria</taxon>
    </lineage>
</organism>
<dbReference type="SMART" id="SM00387">
    <property type="entry name" value="HATPase_c"/>
    <property type="match status" value="1"/>
</dbReference>
<gene>
    <name evidence="12" type="ORF">Gasu_22810</name>
</gene>
<keyword evidence="7 10" id="KW-0067">ATP-binding</keyword>
<dbReference type="EC" id="2.7.11.-" evidence="10"/>
<dbReference type="Gene3D" id="3.30.565.10">
    <property type="entry name" value="Histidine kinase-like ATPase, C-terminal domain"/>
    <property type="match status" value="1"/>
</dbReference>
<keyword evidence="6 10" id="KW-0418">Kinase</keyword>
<dbReference type="GO" id="GO:0010906">
    <property type="term" value="P:regulation of glucose metabolic process"/>
    <property type="evidence" value="ECO:0007669"/>
    <property type="project" value="TreeGrafter"/>
</dbReference>
<accession>M2Y3I9</accession>
<evidence type="ECO:0000256" key="1">
    <source>
        <dbReference type="ARBA" id="ARBA00004305"/>
    </source>
</evidence>
<dbReference type="InterPro" id="IPR003594">
    <property type="entry name" value="HATPase_dom"/>
</dbReference>
<dbReference type="PANTHER" id="PTHR11947:SF20">
    <property type="entry name" value="[3-METHYL-2-OXOBUTANOATE DEHYDROGENASE [LIPOAMIDE]] KINASE, MITOCHONDRIAL"/>
    <property type="match status" value="1"/>
</dbReference>
<dbReference type="eggNOG" id="KOG0787">
    <property type="taxonomic scope" value="Eukaryota"/>
</dbReference>
<dbReference type="InterPro" id="IPR039028">
    <property type="entry name" value="BCKD/PDK"/>
</dbReference>
<dbReference type="SUPFAM" id="SSF55874">
    <property type="entry name" value="ATPase domain of HSP90 chaperone/DNA topoisomerase II/histidine kinase"/>
    <property type="match status" value="1"/>
</dbReference>
<dbReference type="Gene3D" id="1.20.140.20">
    <property type="entry name" value="Alpha-ketoacid/pyruvate dehydrogenase kinase, N-terminal domain"/>
    <property type="match status" value="1"/>
</dbReference>
<dbReference type="SUPFAM" id="SSF69012">
    <property type="entry name" value="alpha-ketoacid dehydrogenase kinase, N-terminal domain"/>
    <property type="match status" value="1"/>
</dbReference>
<reference evidence="13" key="1">
    <citation type="journal article" date="2013" name="Science">
        <title>Gene transfer from bacteria and archaea facilitated evolution of an extremophilic eukaryote.</title>
        <authorList>
            <person name="Schonknecht G."/>
            <person name="Chen W.H."/>
            <person name="Ternes C.M."/>
            <person name="Barbier G.G."/>
            <person name="Shrestha R.P."/>
            <person name="Stanke M."/>
            <person name="Brautigam A."/>
            <person name="Baker B.J."/>
            <person name="Banfield J.F."/>
            <person name="Garavito R.M."/>
            <person name="Carr K."/>
            <person name="Wilkerson C."/>
            <person name="Rensing S.A."/>
            <person name="Gagneul D."/>
            <person name="Dickenson N.E."/>
            <person name="Oesterhelt C."/>
            <person name="Lercher M.J."/>
            <person name="Weber A.P."/>
        </authorList>
    </citation>
    <scope>NUCLEOTIDE SEQUENCE [LARGE SCALE GENOMIC DNA]</scope>
    <source>
        <strain evidence="13">074W</strain>
    </source>
</reference>
<dbReference type="InterPro" id="IPR004358">
    <property type="entry name" value="Sig_transdc_His_kin-like_C"/>
</dbReference>
<feature type="domain" description="Histidine kinase" evidence="11">
    <location>
        <begin position="244"/>
        <end position="392"/>
    </location>
</feature>
<proteinExistence type="inferred from homology"/>
<dbReference type="InterPro" id="IPR018955">
    <property type="entry name" value="BCDHK/PDK_N"/>
</dbReference>
<keyword evidence="9 10" id="KW-0496">Mitochondrion</keyword>